<evidence type="ECO:0000313" key="2">
    <source>
        <dbReference type="Proteomes" id="UP001186974"/>
    </source>
</evidence>
<evidence type="ECO:0000313" key="1">
    <source>
        <dbReference type="EMBL" id="KAK3075409.1"/>
    </source>
</evidence>
<accession>A0ACC3DH88</accession>
<protein>
    <submittedName>
        <fullName evidence="1">Uncharacterized protein</fullName>
    </submittedName>
</protein>
<keyword evidence="2" id="KW-1185">Reference proteome</keyword>
<reference evidence="1" key="1">
    <citation type="submission" date="2024-09" db="EMBL/GenBank/DDBJ databases">
        <title>Black Yeasts Isolated from many extreme environments.</title>
        <authorList>
            <person name="Coleine C."/>
            <person name="Stajich J.E."/>
            <person name="Selbmann L."/>
        </authorList>
    </citation>
    <scope>NUCLEOTIDE SEQUENCE</scope>
    <source>
        <strain evidence="1">CCFEE 5737</strain>
    </source>
</reference>
<name>A0ACC3DH88_9PEZI</name>
<gene>
    <name evidence="1" type="ORF">LTS18_014047</name>
</gene>
<dbReference type="Proteomes" id="UP001186974">
    <property type="component" value="Unassembled WGS sequence"/>
</dbReference>
<comment type="caution">
    <text evidence="1">The sequence shown here is derived from an EMBL/GenBank/DDBJ whole genome shotgun (WGS) entry which is preliminary data.</text>
</comment>
<organism evidence="1 2">
    <name type="scientific">Coniosporium uncinatum</name>
    <dbReference type="NCBI Taxonomy" id="93489"/>
    <lineage>
        <taxon>Eukaryota</taxon>
        <taxon>Fungi</taxon>
        <taxon>Dikarya</taxon>
        <taxon>Ascomycota</taxon>
        <taxon>Pezizomycotina</taxon>
        <taxon>Dothideomycetes</taxon>
        <taxon>Dothideomycetes incertae sedis</taxon>
        <taxon>Coniosporium</taxon>
    </lineage>
</organism>
<dbReference type="EMBL" id="JAWDJW010004435">
    <property type="protein sequence ID" value="KAK3075409.1"/>
    <property type="molecule type" value="Genomic_DNA"/>
</dbReference>
<proteinExistence type="predicted"/>
<sequence>MLSNPSEDELVQAVLQTVDNGAYPESEEIASAELPVGVLPKLLDAVNQARSNVKTEIRDVSRSAAPDIDGWISQAKQLQVEIEHSKAVARDIVQQAQAGQNLRAEHHDASNKVALLREEVAFNEQLSEMLERINLIKKVLQEAETALDTGKLLEGIESVVQAHKRIADLEGHQESQRYAAMIQEKASKLRTVAADTARDCWRNMVVVADNKLTFEREVEGYPGLDIDNVVRAMLVLNIFDPAISRLARDIDRNILAPRFMPGERTLQAITVQESTIQSNDPLEDDSNTAAVEDAKQIVEFMVAKLPPSV</sequence>
<feature type="non-terminal residue" evidence="1">
    <location>
        <position position="309"/>
    </location>
</feature>